<organism evidence="2 3">
    <name type="scientific">Trichomalopsis sarcophagae</name>
    <dbReference type="NCBI Taxonomy" id="543379"/>
    <lineage>
        <taxon>Eukaryota</taxon>
        <taxon>Metazoa</taxon>
        <taxon>Ecdysozoa</taxon>
        <taxon>Arthropoda</taxon>
        <taxon>Hexapoda</taxon>
        <taxon>Insecta</taxon>
        <taxon>Pterygota</taxon>
        <taxon>Neoptera</taxon>
        <taxon>Endopterygota</taxon>
        <taxon>Hymenoptera</taxon>
        <taxon>Apocrita</taxon>
        <taxon>Proctotrupomorpha</taxon>
        <taxon>Chalcidoidea</taxon>
        <taxon>Pteromalidae</taxon>
        <taxon>Pteromalinae</taxon>
        <taxon>Trichomalopsis</taxon>
    </lineage>
</organism>
<feature type="non-terminal residue" evidence="2">
    <location>
        <position position="1"/>
    </location>
</feature>
<reference evidence="2 3" key="1">
    <citation type="journal article" date="2017" name="Curr. Biol.">
        <title>The Evolution of Venom by Co-option of Single-Copy Genes.</title>
        <authorList>
            <person name="Martinson E.O."/>
            <person name="Mrinalini"/>
            <person name="Kelkar Y.D."/>
            <person name="Chang C.H."/>
            <person name="Werren J.H."/>
        </authorList>
    </citation>
    <scope>NUCLEOTIDE SEQUENCE [LARGE SCALE GENOMIC DNA]</scope>
    <source>
        <strain evidence="2 3">Alberta</strain>
        <tissue evidence="2">Whole body</tissue>
    </source>
</reference>
<gene>
    <name evidence="2" type="ORF">TSAR_006452</name>
</gene>
<keyword evidence="3" id="KW-1185">Reference proteome</keyword>
<proteinExistence type="predicted"/>
<protein>
    <submittedName>
        <fullName evidence="2">Uncharacterized protein</fullName>
    </submittedName>
</protein>
<dbReference type="EMBL" id="NNAY01002157">
    <property type="protein sequence ID" value="OXU21913.1"/>
    <property type="molecule type" value="Genomic_DNA"/>
</dbReference>
<dbReference type="AlphaFoldDB" id="A0A232EU82"/>
<sequence length="89" mass="10021">SRTSEDIRRSKGQVLIQPNRDTTQCRQNRAVFSPNFIKLNKTIKTHHVYENGEESNTISLTTSTRTGRKSAQLAALSQKANTDASTWTK</sequence>
<evidence type="ECO:0000256" key="1">
    <source>
        <dbReference type="SAM" id="MobiDB-lite"/>
    </source>
</evidence>
<dbReference type="Proteomes" id="UP000215335">
    <property type="component" value="Unassembled WGS sequence"/>
</dbReference>
<feature type="region of interest" description="Disordered" evidence="1">
    <location>
        <begin position="1"/>
        <end position="22"/>
    </location>
</feature>
<accession>A0A232EU82</accession>
<name>A0A232EU82_9HYME</name>
<evidence type="ECO:0000313" key="3">
    <source>
        <dbReference type="Proteomes" id="UP000215335"/>
    </source>
</evidence>
<evidence type="ECO:0000313" key="2">
    <source>
        <dbReference type="EMBL" id="OXU21913.1"/>
    </source>
</evidence>
<feature type="region of interest" description="Disordered" evidence="1">
    <location>
        <begin position="69"/>
        <end position="89"/>
    </location>
</feature>
<comment type="caution">
    <text evidence="2">The sequence shown here is derived from an EMBL/GenBank/DDBJ whole genome shotgun (WGS) entry which is preliminary data.</text>
</comment>
<feature type="compositionally biased region" description="Polar residues" evidence="1">
    <location>
        <begin position="78"/>
        <end position="89"/>
    </location>
</feature>